<dbReference type="InterPro" id="IPR000421">
    <property type="entry name" value="FA58C"/>
</dbReference>
<reference evidence="4" key="1">
    <citation type="journal article" date="2019" name="Int. J. Syst. Evol. Microbiol.">
        <title>The Global Catalogue of Microorganisms (GCM) 10K type strain sequencing project: providing services to taxonomists for standard genome sequencing and annotation.</title>
        <authorList>
            <consortium name="The Broad Institute Genomics Platform"/>
            <consortium name="The Broad Institute Genome Sequencing Center for Infectious Disease"/>
            <person name="Wu L."/>
            <person name="Ma J."/>
        </authorList>
    </citation>
    <scope>NUCLEOTIDE SEQUENCE [LARGE SCALE GENOMIC DNA]</scope>
    <source>
        <strain evidence="4">JCM 9377</strain>
    </source>
</reference>
<keyword evidence="1" id="KW-0812">Transmembrane</keyword>
<evidence type="ECO:0000313" key="4">
    <source>
        <dbReference type="Proteomes" id="UP001501237"/>
    </source>
</evidence>
<feature type="transmembrane region" description="Helical" evidence="1">
    <location>
        <begin position="269"/>
        <end position="294"/>
    </location>
</feature>
<feature type="transmembrane region" description="Helical" evidence="1">
    <location>
        <begin position="169"/>
        <end position="195"/>
    </location>
</feature>
<proteinExistence type="predicted"/>
<dbReference type="InterPro" id="IPR021798">
    <property type="entry name" value="AftD_N"/>
</dbReference>
<dbReference type="RefSeq" id="WP_344835726.1">
    <property type="nucleotide sequence ID" value="NZ_BAAAUV010000023.1"/>
</dbReference>
<feature type="transmembrane region" description="Helical" evidence="1">
    <location>
        <begin position="1249"/>
        <end position="1267"/>
    </location>
</feature>
<dbReference type="InterPro" id="IPR008979">
    <property type="entry name" value="Galactose-bd-like_sf"/>
</dbReference>
<feature type="transmembrane region" description="Helical" evidence="1">
    <location>
        <begin position="89"/>
        <end position="109"/>
    </location>
</feature>
<name>A0ABP6QI05_9ACTN</name>
<evidence type="ECO:0000259" key="2">
    <source>
        <dbReference type="PROSITE" id="PS50022"/>
    </source>
</evidence>
<dbReference type="PROSITE" id="PS50022">
    <property type="entry name" value="FA58C_3"/>
    <property type="match status" value="1"/>
</dbReference>
<dbReference type="EMBL" id="BAAAUV010000023">
    <property type="protein sequence ID" value="GAA3232339.1"/>
    <property type="molecule type" value="Genomic_DNA"/>
</dbReference>
<comment type="caution">
    <text evidence="3">The sequence shown here is derived from an EMBL/GenBank/DDBJ whole genome shotgun (WGS) entry which is preliminary data.</text>
</comment>
<dbReference type="Gene3D" id="2.60.120.260">
    <property type="entry name" value="Galactose-binding domain-like"/>
    <property type="match status" value="2"/>
</dbReference>
<protein>
    <submittedName>
        <fullName evidence="3">Alpha-(1-&gt;3)-arabinofuranosyltransferase</fullName>
    </submittedName>
</protein>
<feature type="transmembrane region" description="Helical" evidence="1">
    <location>
        <begin position="1148"/>
        <end position="1167"/>
    </location>
</feature>
<feature type="transmembrane region" description="Helical" evidence="1">
    <location>
        <begin position="1187"/>
        <end position="1211"/>
    </location>
</feature>
<feature type="transmembrane region" description="Helical" evidence="1">
    <location>
        <begin position="62"/>
        <end position="82"/>
    </location>
</feature>
<dbReference type="SUPFAM" id="SSF49785">
    <property type="entry name" value="Galactose-binding domain-like"/>
    <property type="match status" value="2"/>
</dbReference>
<feature type="transmembrane region" description="Helical" evidence="1">
    <location>
        <begin position="201"/>
        <end position="217"/>
    </location>
</feature>
<keyword evidence="1" id="KW-0472">Membrane</keyword>
<keyword evidence="4" id="KW-1185">Reference proteome</keyword>
<sequence>MRTDRRTAVSLLVLVTVAFCTAPGRILPDTKLDMALAPGRFLARALHMWDPSASFGQVQNQAYGYFFPMGPFYWLFDALHVTPWITQRLWFSLVLCTAFLGVVRLSGALRIGTPWARLLAGFAYALAPRAQELLGSNSSEFWPTAVLPWVLLPLVACRSPRRAAALSALAVACFGGVNAITELAVLAVPLVYLLVRRRRLLAWWLPLTAAATFWWLAPTALMGRYIFPFLPYTETATTTTSVTSLTNVLRGTPQWNGYLPGGFSPWWPAGFALSTTAWLVAVTALVAGLGLAGLRRSPHRDWLVTAVLLGLAIIVTGHDGSLFSGTFRSLLDGPLAPFRNLHKFDPLLRLPIVLGLAHLRPRPLRWRGRVLDGRVPVIAAVVLAAFPVLSPGLGVPNAPREIPKYVRSVTSWLDARPEGTVLAVPGQQFGRYLYGDSMDDPLQTLFQGRWAGRMVTPGGSAGTARLMEAIDQRFATGRGTAGLKIVLERMGVRYLLVRNDIDRAALDGAWPARVHTALDGMGLERIAAFGDPVGFPFADASASVDQRYDPVEIYELAPAPAAAVTAAEPLRVDGGPEALLDLADAGLLTGPVIFNSGTPGIATDTLRRREVAFSDLRGGGSPTMTAGEPYTGTARVKDFTEPGWRPSVAVLSGIASVTASSSSSDLDAVPSAGARAHHPYAALDGDPATSWTSGGWKGAAGEWLKVAFDAPVDPGTVTAAFERSDLLGPAVREVAVETAAGRSVQPVRRTAGAQTLKVPPGRTTWLRIEITRTVRASVPGTRVAISSLTVPGVAPTRSIALPATARDQLFTGLTGAAPPCVRGPEAWVCSPVLGVGSEEGDAFDRSFDAPAGKVALTGSAIMTSPEMIARLTGAAGISASSTSAAHPADAARAAFDGDHTTTWIPGADDEHPTLTRDLGRTVTLSRLGLRFGSPQRDPVHVVISNGRDSRDVYADGSTITFAPLKARHLKLSFPENTQVSEVSGLPGLPRSAALPTRCGSGPAFTLDGRRIETRLTGGTVQDVLAGRPLPYAGCTDVSRGPGHHRFTLERGSFLVASAALTGPRAAAVPSTAATTPTWTSAERSVVVDAPAASYLGVTENFNKGWTATLDGRRLTPVKLDGWKQAWELPAGSHGTVRLVYGPDRPYRLALLGGAALVLLVVLLAALPPRRPAPPLPAAVPRAWWLPAAGLLVALWTAGPFGLVAALAALAWARRLPSWAVTVLVSLAGCSTALAPVLAAHGVTWPYDALTGWVPAVLNTAMLTVLCASGRLEDLGDGPGEVTEGRDGQARVPEFALE</sequence>
<dbReference type="Proteomes" id="UP001501237">
    <property type="component" value="Unassembled WGS sequence"/>
</dbReference>
<feature type="transmembrane region" description="Helical" evidence="1">
    <location>
        <begin position="1218"/>
        <end position="1237"/>
    </location>
</feature>
<evidence type="ECO:0000256" key="1">
    <source>
        <dbReference type="SAM" id="Phobius"/>
    </source>
</evidence>
<feature type="transmembrane region" description="Helical" evidence="1">
    <location>
        <begin position="301"/>
        <end position="318"/>
    </location>
</feature>
<dbReference type="Pfam" id="PF11847">
    <property type="entry name" value="GT-C_AftD"/>
    <property type="match status" value="1"/>
</dbReference>
<keyword evidence="1" id="KW-1133">Transmembrane helix</keyword>
<organism evidence="3 4">
    <name type="scientific">Actinocorallia longicatena</name>
    <dbReference type="NCBI Taxonomy" id="111803"/>
    <lineage>
        <taxon>Bacteria</taxon>
        <taxon>Bacillati</taxon>
        <taxon>Actinomycetota</taxon>
        <taxon>Actinomycetes</taxon>
        <taxon>Streptosporangiales</taxon>
        <taxon>Thermomonosporaceae</taxon>
        <taxon>Actinocorallia</taxon>
    </lineage>
</organism>
<feature type="domain" description="F5/8 type C" evidence="2">
    <location>
        <begin position="863"/>
        <end position="927"/>
    </location>
</feature>
<gene>
    <name evidence="3" type="ORF">GCM10010468_64040</name>
</gene>
<evidence type="ECO:0000313" key="3">
    <source>
        <dbReference type="EMBL" id="GAA3232339.1"/>
    </source>
</evidence>
<accession>A0ABP6QI05</accession>